<dbReference type="AlphaFoldDB" id="A0AA36MS25"/>
<reference evidence="2" key="1">
    <citation type="submission" date="2023-08" db="EMBL/GenBank/DDBJ databases">
        <authorList>
            <person name="Chen Y."/>
            <person name="Shah S."/>
            <person name="Dougan E. K."/>
            <person name="Thang M."/>
            <person name="Chan C."/>
        </authorList>
    </citation>
    <scope>NUCLEOTIDE SEQUENCE</scope>
</reference>
<dbReference type="Proteomes" id="UP001178507">
    <property type="component" value="Unassembled WGS sequence"/>
</dbReference>
<sequence length="93" mass="10325">MKPVVTDSIAAQSYRCQVLLGLLDEAEAKSKGRLRDVAFPASEAAAQLARLRAQEKQLLEADEEVDAQIAELSAKLRQLEKTRRELLAPRHVT</sequence>
<gene>
    <name evidence="2" type="ORF">EVOR1521_LOCUS9432</name>
</gene>
<organism evidence="2 3">
    <name type="scientific">Effrenium voratum</name>
    <dbReference type="NCBI Taxonomy" id="2562239"/>
    <lineage>
        <taxon>Eukaryota</taxon>
        <taxon>Sar</taxon>
        <taxon>Alveolata</taxon>
        <taxon>Dinophyceae</taxon>
        <taxon>Suessiales</taxon>
        <taxon>Symbiodiniaceae</taxon>
        <taxon>Effrenium</taxon>
    </lineage>
</organism>
<proteinExistence type="predicted"/>
<dbReference type="EMBL" id="CAUJNA010000852">
    <property type="protein sequence ID" value="CAJ1381887.1"/>
    <property type="molecule type" value="Genomic_DNA"/>
</dbReference>
<evidence type="ECO:0000313" key="3">
    <source>
        <dbReference type="Proteomes" id="UP001178507"/>
    </source>
</evidence>
<accession>A0AA36MS25</accession>
<evidence type="ECO:0000256" key="1">
    <source>
        <dbReference type="SAM" id="Coils"/>
    </source>
</evidence>
<name>A0AA36MS25_9DINO</name>
<comment type="caution">
    <text evidence="2">The sequence shown here is derived from an EMBL/GenBank/DDBJ whole genome shotgun (WGS) entry which is preliminary data.</text>
</comment>
<feature type="coiled-coil region" evidence="1">
    <location>
        <begin position="41"/>
        <end position="85"/>
    </location>
</feature>
<protein>
    <submittedName>
        <fullName evidence="2">Uncharacterized protein</fullName>
    </submittedName>
</protein>
<evidence type="ECO:0000313" key="2">
    <source>
        <dbReference type="EMBL" id="CAJ1381887.1"/>
    </source>
</evidence>
<keyword evidence="3" id="KW-1185">Reference proteome</keyword>
<keyword evidence="1" id="KW-0175">Coiled coil</keyword>